<dbReference type="GeneID" id="8293446"/>
<dbReference type="KEGG" id="lth:KLTH0G03300g"/>
<dbReference type="Gene3D" id="3.30.559.70">
    <property type="entry name" value="Choline/Carnitine o-acyltransferase, domain 2"/>
    <property type="match status" value="1"/>
</dbReference>
<evidence type="ECO:0000256" key="8">
    <source>
        <dbReference type="ARBA" id="ARBA00022946"/>
    </source>
</evidence>
<evidence type="ECO:0000256" key="4">
    <source>
        <dbReference type="ARBA" id="ARBA00022448"/>
    </source>
</evidence>
<dbReference type="InterPro" id="IPR000542">
    <property type="entry name" value="Carn_acyl_trans"/>
</dbReference>
<evidence type="ECO:0000256" key="1">
    <source>
        <dbReference type="ARBA" id="ARBA00004275"/>
    </source>
</evidence>
<keyword evidence="13 19" id="KW-0012">Acyltransferase</keyword>
<dbReference type="PANTHER" id="PTHR22589:SF103">
    <property type="entry name" value="CARNITINE O-ACETYL-TRANSFERASE, ISOFORM A-RELATED"/>
    <property type="match status" value="1"/>
</dbReference>
<dbReference type="EMBL" id="CU928171">
    <property type="protein sequence ID" value="CAR24745.1"/>
    <property type="molecule type" value="Genomic_DNA"/>
</dbReference>
<dbReference type="Pfam" id="PF00755">
    <property type="entry name" value="Carn_acyltransf"/>
    <property type="match status" value="1"/>
</dbReference>
<keyword evidence="9" id="KW-0443">Lipid metabolism</keyword>
<evidence type="ECO:0000256" key="19">
    <source>
        <dbReference type="RuleBase" id="RU003801"/>
    </source>
</evidence>
<evidence type="ECO:0000313" key="22">
    <source>
        <dbReference type="Proteomes" id="UP000002036"/>
    </source>
</evidence>
<evidence type="ECO:0000256" key="7">
    <source>
        <dbReference type="ARBA" id="ARBA00022832"/>
    </source>
</evidence>
<dbReference type="Proteomes" id="UP000002036">
    <property type="component" value="Chromosome G"/>
</dbReference>
<keyword evidence="4" id="KW-0813">Transport</keyword>
<evidence type="ECO:0000256" key="13">
    <source>
        <dbReference type="ARBA" id="ARBA00023315"/>
    </source>
</evidence>
<evidence type="ECO:0000256" key="11">
    <source>
        <dbReference type="ARBA" id="ARBA00023136"/>
    </source>
</evidence>
<dbReference type="GO" id="GO:0004092">
    <property type="term" value="F:carnitine O-acetyltransferase activity"/>
    <property type="evidence" value="ECO:0007669"/>
    <property type="project" value="UniProtKB-EC"/>
</dbReference>
<keyword evidence="22" id="KW-1185">Reference proteome</keyword>
<dbReference type="HOGENOM" id="CLU_013513_5_1_1"/>
<gene>
    <name evidence="21" type="ordered locus">KLTH0G03300g</name>
</gene>
<keyword evidence="10" id="KW-0496">Mitochondrion</keyword>
<evidence type="ECO:0000256" key="15">
    <source>
        <dbReference type="ARBA" id="ARBA00053195"/>
    </source>
</evidence>
<dbReference type="OMA" id="KMDGTPT"/>
<evidence type="ECO:0000256" key="6">
    <source>
        <dbReference type="ARBA" id="ARBA00022792"/>
    </source>
</evidence>
<dbReference type="SUPFAM" id="SSF52777">
    <property type="entry name" value="CoA-dependent acyltransferases"/>
    <property type="match status" value="2"/>
</dbReference>
<keyword evidence="8" id="KW-0809">Transit peptide</keyword>
<evidence type="ECO:0000256" key="3">
    <source>
        <dbReference type="ARBA" id="ARBA00005232"/>
    </source>
</evidence>
<keyword evidence="11" id="KW-0472">Membrane</keyword>
<dbReference type="InterPro" id="IPR042231">
    <property type="entry name" value="Cho/carn_acyl_trans_2"/>
</dbReference>
<organism evidence="21 22">
    <name type="scientific">Lachancea thermotolerans (strain ATCC 56472 / CBS 6340 / NRRL Y-8284)</name>
    <name type="common">Yeast</name>
    <name type="synonym">Kluyveromyces thermotolerans</name>
    <dbReference type="NCBI Taxonomy" id="559295"/>
    <lineage>
        <taxon>Eukaryota</taxon>
        <taxon>Fungi</taxon>
        <taxon>Dikarya</taxon>
        <taxon>Ascomycota</taxon>
        <taxon>Saccharomycotina</taxon>
        <taxon>Saccharomycetes</taxon>
        <taxon>Saccharomycetales</taxon>
        <taxon>Saccharomycetaceae</taxon>
        <taxon>Lachancea</taxon>
    </lineage>
</organism>
<evidence type="ECO:0000256" key="17">
    <source>
        <dbReference type="ARBA" id="ARBA00073438"/>
    </source>
</evidence>
<evidence type="ECO:0000256" key="16">
    <source>
        <dbReference type="ARBA" id="ARBA00066910"/>
    </source>
</evidence>
<dbReference type="FunCoup" id="C5DLT4">
    <property type="interactions" value="223"/>
</dbReference>
<evidence type="ECO:0000259" key="20">
    <source>
        <dbReference type="Pfam" id="PF00755"/>
    </source>
</evidence>
<dbReference type="GO" id="GO:0009437">
    <property type="term" value="P:carnitine metabolic process"/>
    <property type="evidence" value="ECO:0007669"/>
    <property type="project" value="TreeGrafter"/>
</dbReference>
<evidence type="ECO:0000256" key="14">
    <source>
        <dbReference type="ARBA" id="ARBA00052702"/>
    </source>
</evidence>
<dbReference type="PROSITE" id="PS00439">
    <property type="entry name" value="ACYLTRANSF_C_1"/>
    <property type="match status" value="1"/>
</dbReference>
<dbReference type="eggNOG" id="KOG3717">
    <property type="taxonomic scope" value="Eukaryota"/>
</dbReference>
<keyword evidence="7" id="KW-0276">Fatty acid metabolism</keyword>
<dbReference type="GO" id="GO:0005777">
    <property type="term" value="C:peroxisome"/>
    <property type="evidence" value="ECO:0007669"/>
    <property type="project" value="UniProtKB-SubCell"/>
</dbReference>
<dbReference type="InterPro" id="IPR039551">
    <property type="entry name" value="Cho/carn_acyl_trans"/>
</dbReference>
<keyword evidence="6" id="KW-0999">Mitochondrion inner membrane</keyword>
<feature type="active site" description="Proton acceptor" evidence="18">
    <location>
        <position position="358"/>
    </location>
</feature>
<keyword evidence="5 19" id="KW-0808">Transferase</keyword>
<evidence type="ECO:0000256" key="12">
    <source>
        <dbReference type="ARBA" id="ARBA00023140"/>
    </source>
</evidence>
<sequence length="649" mass="74265">MREISRVVRRMVSTLQRFSFETRNGESYSALRPNSYYQKKRSTFKGTTFSHQNQLPSLPVPVLEETLTKYLESVKPFCRDAEQFEEQERLCQDLVQKEGAKLQERLVRYSEKSRNWLSEFWDNQAYLEYNDPVVPYVSYFYAHKPLPTSHAKIQTDPLIKATAIIVSVLKFLEAVKDEALPSEHSGNTLLCMNSFQMMFNNSRVPGDGRDSNVFYSLYENNFIVVAFKGNFYKVLTHNASGDVLGPADIWQQLYKITANLDGQVRDNNKVGIGSLTSLPRDEWLRAHKELVTNPLSAQSMEAIYKSSFMVCLDLDTKPITLEEKSRYAWHGDGINRFYDKPLQFFVAGNGNSGFLAEHSKMDGTPTLHLNDYVCKQMHSLNVAEFLGQINCSVAQNENKPQYLPFFVTPATRSHIEAAQVGFHKRIGEHHLKVWHYNKYGKNFMKNVGFSPDAFLQQVIQLAIYKYFGKQLPTYEAASTRRFYKGRTETGRSVSTDSAKFVADWENPDVADSQKVASLRSSAKAHSTYLKMASAGHGVDRHFFGLKNMIQPGENMPELFKNPLFIYSSTWLVSTSQLSSEHFDGYGWSQVNDNGFGLAYMLNKDWMHINIVNKPNASGLSVSRLHYYLTQAADEMFELLDSDRKHHSKL</sequence>
<feature type="domain" description="Choline/carnitine acyltransferase" evidence="20">
    <location>
        <begin position="58"/>
        <end position="629"/>
    </location>
</feature>
<comment type="function">
    <text evidence="15">Carnitine acetylase is specific for short chain fatty acids. Carnitine acetylase seems to affect the flux through the pyruvate dehydrogenase complex. It may be involved as well in the transport of acetyl-CoA into mitochondria.</text>
</comment>
<dbReference type="EC" id="2.3.1.7" evidence="16"/>
<dbReference type="FunFam" id="3.30.559.70:FF:000007">
    <property type="entry name" value="Carnitine O-acetyltransferase, mitochondrial"/>
    <property type="match status" value="1"/>
</dbReference>
<comment type="catalytic activity">
    <reaction evidence="14">
        <text>(R)-carnitine + acetyl-CoA = O-acetyl-(R)-carnitine + CoA</text>
        <dbReference type="Rhea" id="RHEA:21136"/>
        <dbReference type="ChEBI" id="CHEBI:16347"/>
        <dbReference type="ChEBI" id="CHEBI:57287"/>
        <dbReference type="ChEBI" id="CHEBI:57288"/>
        <dbReference type="ChEBI" id="CHEBI:57589"/>
        <dbReference type="EC" id="2.3.1.7"/>
    </reaction>
</comment>
<dbReference type="PROSITE" id="PS00440">
    <property type="entry name" value="ACYLTRANSF_C_2"/>
    <property type="match status" value="1"/>
</dbReference>
<reference evidence="21 22" key="1">
    <citation type="journal article" date="2009" name="Genome Res.">
        <title>Comparative genomics of protoploid Saccharomycetaceae.</title>
        <authorList>
            <consortium name="The Genolevures Consortium"/>
            <person name="Souciet J.-L."/>
            <person name="Dujon B."/>
            <person name="Gaillardin C."/>
            <person name="Johnston M."/>
            <person name="Baret P.V."/>
            <person name="Cliften P."/>
            <person name="Sherman D.J."/>
            <person name="Weissenbach J."/>
            <person name="Westhof E."/>
            <person name="Wincker P."/>
            <person name="Jubin C."/>
            <person name="Poulain J."/>
            <person name="Barbe V."/>
            <person name="Segurens B."/>
            <person name="Artiguenave F."/>
            <person name="Anthouard V."/>
            <person name="Vacherie B."/>
            <person name="Val M.-E."/>
            <person name="Fulton R.S."/>
            <person name="Minx P."/>
            <person name="Wilson R."/>
            <person name="Durrens P."/>
            <person name="Jean G."/>
            <person name="Marck C."/>
            <person name="Martin T."/>
            <person name="Nikolski M."/>
            <person name="Rolland T."/>
            <person name="Seret M.-L."/>
            <person name="Casaregola S."/>
            <person name="Despons L."/>
            <person name="Fairhead C."/>
            <person name="Fischer G."/>
            <person name="Lafontaine I."/>
            <person name="Leh V."/>
            <person name="Lemaire M."/>
            <person name="de Montigny J."/>
            <person name="Neuveglise C."/>
            <person name="Thierry A."/>
            <person name="Blanc-Lenfle I."/>
            <person name="Bleykasten C."/>
            <person name="Diffels J."/>
            <person name="Fritsch E."/>
            <person name="Frangeul L."/>
            <person name="Goeffon A."/>
            <person name="Jauniaux N."/>
            <person name="Kachouri-Lafond R."/>
            <person name="Payen C."/>
            <person name="Potier S."/>
            <person name="Pribylova L."/>
            <person name="Ozanne C."/>
            <person name="Richard G.-F."/>
            <person name="Sacerdot C."/>
            <person name="Straub M.-L."/>
            <person name="Talla E."/>
        </authorList>
    </citation>
    <scope>NUCLEOTIDE SEQUENCE [LARGE SCALE GENOMIC DNA]</scope>
    <source>
        <strain evidence="22">ATCC 56472 / CBS 6340 / NRRL Y-8284</strain>
    </source>
</reference>
<accession>C5DLT4</accession>
<dbReference type="InParanoid" id="C5DLT4"/>
<proteinExistence type="inferred from homology"/>
<dbReference type="GO" id="GO:0005743">
    <property type="term" value="C:mitochondrial inner membrane"/>
    <property type="evidence" value="ECO:0007669"/>
    <property type="project" value="UniProtKB-SubCell"/>
</dbReference>
<keyword evidence="12" id="KW-0576">Peroxisome</keyword>
<evidence type="ECO:0000256" key="5">
    <source>
        <dbReference type="ARBA" id="ARBA00022679"/>
    </source>
</evidence>
<dbReference type="RefSeq" id="XP_002555182.1">
    <property type="nucleotide sequence ID" value="XM_002555136.1"/>
</dbReference>
<dbReference type="Gene3D" id="3.30.559.10">
    <property type="entry name" value="Chloramphenicol acetyltransferase-like domain"/>
    <property type="match status" value="1"/>
</dbReference>
<evidence type="ECO:0000256" key="9">
    <source>
        <dbReference type="ARBA" id="ARBA00023098"/>
    </source>
</evidence>
<evidence type="ECO:0000256" key="2">
    <source>
        <dbReference type="ARBA" id="ARBA00004443"/>
    </source>
</evidence>
<dbReference type="STRING" id="559295.C5DLT4"/>
<comment type="subcellular location">
    <subcellularLocation>
        <location evidence="2">Mitochondrion inner membrane</location>
        <topology evidence="2">Peripheral membrane protein</topology>
        <orientation evidence="2">Matrix side</orientation>
    </subcellularLocation>
    <subcellularLocation>
        <location evidence="1">Peroxisome</location>
    </subcellularLocation>
</comment>
<name>C5DLT4_LACTC</name>
<evidence type="ECO:0000256" key="18">
    <source>
        <dbReference type="PIRSR" id="PIRSR600542-1"/>
    </source>
</evidence>
<dbReference type="OrthoDB" id="240216at2759"/>
<dbReference type="PANTHER" id="PTHR22589">
    <property type="entry name" value="CARNITINE O-ACYLTRANSFERASE"/>
    <property type="match status" value="1"/>
</dbReference>
<protein>
    <recommendedName>
        <fullName evidence="17">Carnitine O-acetyltransferase, mitochondrial</fullName>
        <ecNumber evidence="16">2.3.1.7</ecNumber>
    </recommendedName>
</protein>
<dbReference type="AlphaFoldDB" id="C5DLT4"/>
<evidence type="ECO:0000256" key="10">
    <source>
        <dbReference type="ARBA" id="ARBA00023128"/>
    </source>
</evidence>
<comment type="similarity">
    <text evidence="3 19">Belongs to the carnitine/choline acetyltransferase family.</text>
</comment>
<dbReference type="GO" id="GO:0006631">
    <property type="term" value="P:fatty acid metabolic process"/>
    <property type="evidence" value="ECO:0007669"/>
    <property type="project" value="UniProtKB-KW"/>
</dbReference>
<dbReference type="InterPro" id="IPR023213">
    <property type="entry name" value="CAT-like_dom_sf"/>
</dbReference>
<evidence type="ECO:0000313" key="21">
    <source>
        <dbReference type="EMBL" id="CAR24745.1"/>
    </source>
</evidence>